<name>A0A5B7FBN8_PORTR</name>
<reference evidence="1 2" key="1">
    <citation type="submission" date="2019-05" db="EMBL/GenBank/DDBJ databases">
        <title>Another draft genome of Portunus trituberculatus and its Hox gene families provides insights of decapod evolution.</title>
        <authorList>
            <person name="Jeong J.-H."/>
            <person name="Song I."/>
            <person name="Kim S."/>
            <person name="Choi T."/>
            <person name="Kim D."/>
            <person name="Ryu S."/>
            <person name="Kim W."/>
        </authorList>
    </citation>
    <scope>NUCLEOTIDE SEQUENCE [LARGE SCALE GENOMIC DNA]</scope>
    <source>
        <tissue evidence="1">Muscle</tissue>
    </source>
</reference>
<dbReference type="Proteomes" id="UP000324222">
    <property type="component" value="Unassembled WGS sequence"/>
</dbReference>
<accession>A0A5B7FBN8</accession>
<keyword evidence="2" id="KW-1185">Reference proteome</keyword>
<gene>
    <name evidence="1" type="ORF">E2C01_036145</name>
</gene>
<dbReference type="AlphaFoldDB" id="A0A5B7FBN8"/>
<evidence type="ECO:0000313" key="2">
    <source>
        <dbReference type="Proteomes" id="UP000324222"/>
    </source>
</evidence>
<protein>
    <submittedName>
        <fullName evidence="1">Uncharacterized protein</fullName>
    </submittedName>
</protein>
<dbReference type="EMBL" id="VSRR010005468">
    <property type="protein sequence ID" value="MPC42523.1"/>
    <property type="molecule type" value="Genomic_DNA"/>
</dbReference>
<sequence length="83" mass="9591">MLFLRQRRINWLRWTGGARGTAGRMKAQDNVFYHRHLFFIQKTSSSTVSLTFIRRDYKNSRLALRLPARCLALPVGSAVLPLS</sequence>
<proteinExistence type="predicted"/>
<organism evidence="1 2">
    <name type="scientific">Portunus trituberculatus</name>
    <name type="common">Swimming crab</name>
    <name type="synonym">Neptunus trituberculatus</name>
    <dbReference type="NCBI Taxonomy" id="210409"/>
    <lineage>
        <taxon>Eukaryota</taxon>
        <taxon>Metazoa</taxon>
        <taxon>Ecdysozoa</taxon>
        <taxon>Arthropoda</taxon>
        <taxon>Crustacea</taxon>
        <taxon>Multicrustacea</taxon>
        <taxon>Malacostraca</taxon>
        <taxon>Eumalacostraca</taxon>
        <taxon>Eucarida</taxon>
        <taxon>Decapoda</taxon>
        <taxon>Pleocyemata</taxon>
        <taxon>Brachyura</taxon>
        <taxon>Eubrachyura</taxon>
        <taxon>Portunoidea</taxon>
        <taxon>Portunidae</taxon>
        <taxon>Portuninae</taxon>
        <taxon>Portunus</taxon>
    </lineage>
</organism>
<evidence type="ECO:0000313" key="1">
    <source>
        <dbReference type="EMBL" id="MPC42523.1"/>
    </source>
</evidence>
<comment type="caution">
    <text evidence="1">The sequence shown here is derived from an EMBL/GenBank/DDBJ whole genome shotgun (WGS) entry which is preliminary data.</text>
</comment>